<keyword evidence="3" id="KW-1185">Reference proteome</keyword>
<gene>
    <name evidence="2" type="ORF">PMACD_LOCUS11177</name>
</gene>
<dbReference type="GO" id="GO:0005739">
    <property type="term" value="C:mitochondrion"/>
    <property type="evidence" value="ECO:0007669"/>
    <property type="project" value="TreeGrafter"/>
</dbReference>
<sequence length="216" mass="24813">MAKPFWGSSKKVQRDLKLEPELKTRIFVHKRFNRWCVPFPGSEEIVVERTQNYFKHSRPIQFKRYHSLPSLFSSLASIIGGFLILLLLKFFCLSTFFIKYPRIASLGLVTYGDPDEKIMEKLRFDYLMVGVGWKGDVKGAPRDEMIVEVYPIGKRNAPYEGTAIAVIYSALTILTEREKIPKCGVLTPGAAFKNTSIIDKLNNDRLKFEIKDTNKI</sequence>
<name>A0A821V1Y8_9NEOP</name>
<evidence type="ECO:0000256" key="1">
    <source>
        <dbReference type="SAM" id="Phobius"/>
    </source>
</evidence>
<dbReference type="AlphaFoldDB" id="A0A821V1Y8"/>
<proteinExistence type="predicted"/>
<keyword evidence="1" id="KW-1133">Transmembrane helix</keyword>
<dbReference type="PANTHER" id="PTHR12286:SF5">
    <property type="entry name" value="SACCHAROPINE DEHYDROGENASE-LIKE OXIDOREDUCTASE"/>
    <property type="match status" value="1"/>
</dbReference>
<accession>A0A821V1Y8</accession>
<keyword evidence="1" id="KW-0472">Membrane</keyword>
<dbReference type="GO" id="GO:0009247">
    <property type="term" value="P:glycolipid biosynthetic process"/>
    <property type="evidence" value="ECO:0007669"/>
    <property type="project" value="TreeGrafter"/>
</dbReference>
<dbReference type="InterPro" id="IPR051276">
    <property type="entry name" value="Saccharopine_DH-like_oxidrdct"/>
</dbReference>
<protein>
    <recommendedName>
        <fullName evidence="4">Saccharopine dehydrogenase-like C-terminal domain-containing protein</fullName>
    </recommendedName>
</protein>
<feature type="transmembrane region" description="Helical" evidence="1">
    <location>
        <begin position="71"/>
        <end position="98"/>
    </location>
</feature>
<dbReference type="OrthoDB" id="10268090at2759"/>
<dbReference type="PANTHER" id="PTHR12286">
    <property type="entry name" value="SACCHAROPINE DEHYDROGENASE-LIKE OXIDOREDUCTASE"/>
    <property type="match status" value="1"/>
</dbReference>
<reference evidence="2" key="1">
    <citation type="submission" date="2021-02" db="EMBL/GenBank/DDBJ databases">
        <authorList>
            <person name="Steward A R."/>
        </authorList>
    </citation>
    <scope>NUCLEOTIDE SEQUENCE</scope>
</reference>
<dbReference type="GO" id="GO:0005886">
    <property type="term" value="C:plasma membrane"/>
    <property type="evidence" value="ECO:0007669"/>
    <property type="project" value="TreeGrafter"/>
</dbReference>
<evidence type="ECO:0000313" key="3">
    <source>
        <dbReference type="Proteomes" id="UP000663880"/>
    </source>
</evidence>
<evidence type="ECO:0000313" key="2">
    <source>
        <dbReference type="EMBL" id="CAF4899717.1"/>
    </source>
</evidence>
<dbReference type="GO" id="GO:0005811">
    <property type="term" value="C:lipid droplet"/>
    <property type="evidence" value="ECO:0007669"/>
    <property type="project" value="TreeGrafter"/>
</dbReference>
<dbReference type="Proteomes" id="UP000663880">
    <property type="component" value="Unassembled WGS sequence"/>
</dbReference>
<keyword evidence="1" id="KW-0812">Transmembrane</keyword>
<evidence type="ECO:0008006" key="4">
    <source>
        <dbReference type="Google" id="ProtNLM"/>
    </source>
</evidence>
<comment type="caution">
    <text evidence="2">The sequence shown here is derived from an EMBL/GenBank/DDBJ whole genome shotgun (WGS) entry which is preliminary data.</text>
</comment>
<organism evidence="2 3">
    <name type="scientific">Pieris macdunnoughi</name>
    <dbReference type="NCBI Taxonomy" id="345717"/>
    <lineage>
        <taxon>Eukaryota</taxon>
        <taxon>Metazoa</taxon>
        <taxon>Ecdysozoa</taxon>
        <taxon>Arthropoda</taxon>
        <taxon>Hexapoda</taxon>
        <taxon>Insecta</taxon>
        <taxon>Pterygota</taxon>
        <taxon>Neoptera</taxon>
        <taxon>Endopterygota</taxon>
        <taxon>Lepidoptera</taxon>
        <taxon>Glossata</taxon>
        <taxon>Ditrysia</taxon>
        <taxon>Papilionoidea</taxon>
        <taxon>Pieridae</taxon>
        <taxon>Pierinae</taxon>
        <taxon>Pieris</taxon>
    </lineage>
</organism>
<dbReference type="EMBL" id="CAJOBZ010000036">
    <property type="protein sequence ID" value="CAF4899717.1"/>
    <property type="molecule type" value="Genomic_DNA"/>
</dbReference>